<dbReference type="AlphaFoldDB" id="A0A8D0E419"/>
<dbReference type="PANTHER" id="PTHR31635">
    <property type="entry name" value="REVERSE TRANSCRIPTASE DOMAIN-CONTAINING PROTEIN-RELATED"/>
    <property type="match status" value="1"/>
</dbReference>
<evidence type="ECO:0008006" key="3">
    <source>
        <dbReference type="Google" id="ProtNLM"/>
    </source>
</evidence>
<evidence type="ECO:0000313" key="2">
    <source>
        <dbReference type="Proteomes" id="UP000694421"/>
    </source>
</evidence>
<organism evidence="1 2">
    <name type="scientific">Salvator merianae</name>
    <name type="common">Argentine black and white tegu</name>
    <name type="synonym">Tupinambis merianae</name>
    <dbReference type="NCBI Taxonomy" id="96440"/>
    <lineage>
        <taxon>Eukaryota</taxon>
        <taxon>Metazoa</taxon>
        <taxon>Chordata</taxon>
        <taxon>Craniata</taxon>
        <taxon>Vertebrata</taxon>
        <taxon>Euteleostomi</taxon>
        <taxon>Lepidosauria</taxon>
        <taxon>Squamata</taxon>
        <taxon>Bifurcata</taxon>
        <taxon>Unidentata</taxon>
        <taxon>Episquamata</taxon>
        <taxon>Laterata</taxon>
        <taxon>Teiioidea</taxon>
        <taxon>Teiidae</taxon>
        <taxon>Salvator</taxon>
    </lineage>
</organism>
<keyword evidence="2" id="KW-1185">Reference proteome</keyword>
<reference evidence="1" key="1">
    <citation type="submission" date="2025-08" db="UniProtKB">
        <authorList>
            <consortium name="Ensembl"/>
        </authorList>
    </citation>
    <scope>IDENTIFICATION</scope>
</reference>
<accession>A0A8D0E419</accession>
<dbReference type="PANTHER" id="PTHR31635:SF196">
    <property type="entry name" value="REVERSE TRANSCRIPTASE DOMAIN-CONTAINING PROTEIN-RELATED"/>
    <property type="match status" value="1"/>
</dbReference>
<dbReference type="Proteomes" id="UP000694421">
    <property type="component" value="Unplaced"/>
</dbReference>
<dbReference type="GeneTree" id="ENSGT00940000163630"/>
<dbReference type="Ensembl" id="ENSSMRT00000030763.1">
    <property type="protein sequence ID" value="ENSSMRP00000026306.1"/>
    <property type="gene ID" value="ENSSMRG00000020313.1"/>
</dbReference>
<reference evidence="1" key="2">
    <citation type="submission" date="2025-09" db="UniProtKB">
        <authorList>
            <consortium name="Ensembl"/>
        </authorList>
    </citation>
    <scope>IDENTIFICATION</scope>
</reference>
<sequence length="152" mass="17840">MCKFYKELYKKKEVLEKDIKNYLEKQNLPQISQHRTMTMLNVTITPRELFDAIKKMKRGKAPGPDGLTAIYYRMFQEELQIPLLMTMNNILESGKILEGWGKAFITIPKEGQDLTLTKNYRPISLLNNDHNIFVSIMATRLKYVLQECIHQD</sequence>
<name>A0A8D0E419_SALMN</name>
<proteinExistence type="predicted"/>
<protein>
    <recommendedName>
        <fullName evidence="3">Reverse transcriptase domain-containing protein</fullName>
    </recommendedName>
</protein>
<evidence type="ECO:0000313" key="1">
    <source>
        <dbReference type="Ensembl" id="ENSSMRP00000026306.1"/>
    </source>
</evidence>
<dbReference type="OMA" id="WMEAYIT"/>